<reference evidence="3" key="1">
    <citation type="submission" date="2012-02" db="EMBL/GenBank/DDBJ databases">
        <title>Whole genome shotgun sequence of Gordonia otitidis NBRC 100426.</title>
        <authorList>
            <person name="Yoshida I."/>
            <person name="Hosoyama A."/>
            <person name="Tsuchikane K."/>
            <person name="Katsumata H."/>
            <person name="Yamazaki S."/>
            <person name="Fujita N."/>
        </authorList>
    </citation>
    <scope>NUCLEOTIDE SEQUENCE [LARGE SCALE GENOMIC DNA]</scope>
    <source>
        <strain evidence="3">NBRC 100426</strain>
    </source>
</reference>
<evidence type="ECO:0000313" key="3">
    <source>
        <dbReference type="EMBL" id="GAB32594.1"/>
    </source>
</evidence>
<dbReference type="InterPro" id="IPR029062">
    <property type="entry name" value="Class_I_gatase-like"/>
</dbReference>
<proteinExistence type="inferred from homology"/>
<dbReference type="OrthoDB" id="9792284at2"/>
<dbReference type="PANTHER" id="PTHR42733">
    <property type="entry name" value="DJ-1 PROTEIN"/>
    <property type="match status" value="1"/>
</dbReference>
<dbReference type="AlphaFoldDB" id="H5TGI6"/>
<evidence type="ECO:0000259" key="2">
    <source>
        <dbReference type="Pfam" id="PF01965"/>
    </source>
</evidence>
<evidence type="ECO:0000313" key="4">
    <source>
        <dbReference type="Proteomes" id="UP000005038"/>
    </source>
</evidence>
<gene>
    <name evidence="3" type="ORF">GOOTI_017_00010</name>
</gene>
<sequence length="194" mass="20354">MADELLGAAVAFLVAPEAVDHAELTSSWRIVEETGGRPCLLSIRDDTVRALRRLPAADSFEPSDGRQGATPVSFDALVLPCVLATPDSLRLQDAAVKFVREFCDTGKPVAAIDYASGVLVSADVLSGRTVTANPTLEAEILGVGGSWVDKSMFVDRSGSSVLVTGRSAGDLALFDAALVVEFSRATRQNQMGAS</sequence>
<accession>H5TGI6</accession>
<organism evidence="3 4">
    <name type="scientific">Gordonia otitidis (strain DSM 44809 / CCUG 52243 / JCM 12355 / NBRC 100426 / IFM 10032)</name>
    <dbReference type="NCBI Taxonomy" id="1108044"/>
    <lineage>
        <taxon>Bacteria</taxon>
        <taxon>Bacillati</taxon>
        <taxon>Actinomycetota</taxon>
        <taxon>Actinomycetes</taxon>
        <taxon>Mycobacteriales</taxon>
        <taxon>Gordoniaceae</taxon>
        <taxon>Gordonia</taxon>
    </lineage>
</organism>
<dbReference type="Pfam" id="PF01965">
    <property type="entry name" value="DJ-1_PfpI"/>
    <property type="match status" value="1"/>
</dbReference>
<dbReference type="MEROPS" id="C56.001"/>
<keyword evidence="4" id="KW-1185">Reference proteome</keyword>
<comment type="similarity">
    <text evidence="1">Belongs to the peptidase C56 family.</text>
</comment>
<feature type="domain" description="DJ-1/PfpI" evidence="2">
    <location>
        <begin position="10"/>
        <end position="179"/>
    </location>
</feature>
<dbReference type="STRING" id="1108044.GOOTI_017_00010"/>
<dbReference type="Gene3D" id="3.40.50.880">
    <property type="match status" value="1"/>
</dbReference>
<dbReference type="InterPro" id="IPR002818">
    <property type="entry name" value="DJ-1/PfpI"/>
</dbReference>
<dbReference type="EMBL" id="BAFB01000017">
    <property type="protein sequence ID" value="GAB32594.1"/>
    <property type="molecule type" value="Genomic_DNA"/>
</dbReference>
<dbReference type="Proteomes" id="UP000005038">
    <property type="component" value="Unassembled WGS sequence"/>
</dbReference>
<dbReference type="SUPFAM" id="SSF52317">
    <property type="entry name" value="Class I glutamine amidotransferase-like"/>
    <property type="match status" value="1"/>
</dbReference>
<comment type="caution">
    <text evidence="3">The sequence shown here is derived from an EMBL/GenBank/DDBJ whole genome shotgun (WGS) entry which is preliminary data.</text>
</comment>
<dbReference type="RefSeq" id="WP_007236860.1">
    <property type="nucleotide sequence ID" value="NZ_BAFB01000017.1"/>
</dbReference>
<dbReference type="PANTHER" id="PTHR42733:SF2">
    <property type="entry name" value="DJ-1_THIJ_PFPI FAMILY PROTEIN"/>
    <property type="match status" value="1"/>
</dbReference>
<evidence type="ECO:0000256" key="1">
    <source>
        <dbReference type="ARBA" id="ARBA00008542"/>
    </source>
</evidence>
<name>H5TGI6_GORO1</name>
<dbReference type="InterPro" id="IPR006286">
    <property type="entry name" value="C56_PfpI-like"/>
</dbReference>
<protein>
    <submittedName>
        <fullName evidence="3">Peptidase C56 family protein</fullName>
    </submittedName>
</protein>